<feature type="region of interest" description="Disordered" evidence="3">
    <location>
        <begin position="868"/>
        <end position="892"/>
    </location>
</feature>
<evidence type="ECO:0000256" key="3">
    <source>
        <dbReference type="SAM" id="MobiDB-lite"/>
    </source>
</evidence>
<feature type="compositionally biased region" description="Polar residues" evidence="3">
    <location>
        <begin position="150"/>
        <end position="164"/>
    </location>
</feature>
<evidence type="ECO:0000313" key="5">
    <source>
        <dbReference type="EMBL" id="KAJ5087553.1"/>
    </source>
</evidence>
<feature type="compositionally biased region" description="Basic and acidic residues" evidence="3">
    <location>
        <begin position="725"/>
        <end position="745"/>
    </location>
</feature>
<comment type="subcellular location">
    <subcellularLocation>
        <location evidence="1">Nucleus</location>
    </subcellularLocation>
</comment>
<dbReference type="PANTHER" id="PTHR23138">
    <property type="entry name" value="RAN BINDING PROTEIN"/>
    <property type="match status" value="1"/>
</dbReference>
<proteinExistence type="predicted"/>
<sequence>MASTTDPAPASGAANHLTSLPVTGQPQSPPSDNDSGERPVRKQLKETSIESAPTTADEPGNGRKRSFEDSRGESNSSSDNGESRRKRSRDCTPLDDTEITTSLDASTSAKSENVSAINPMESPLAYPLDNAEKSTSPGPETGPSEHELSENSPAPKSPTPSNDWTWKPKHWTPYEDSVIPPGWLKILSKAKPVLSDNSETDETSGCTELDPEILPDSQDEQPEESSEGDETSESTELDPEIFPASQDEQSEGSIGPYDVDDPIDSLVYPPACELFPSNAITDWIARAESAPLEFSHASTKSESRSRSAPSFKSNIQFEDTSHHERLPPPEYFDLDSDDDCYPPSESVRTPVQADYNGAPYCPPPEIFDLDDDEDCKYLRTEPVRHPRKVDSNVAPCPPTPKYFDFDEDDCQYLRTERVQHPPQVDKNDVPWCPTPQWDRFGNPAPLNSANLEHPESAQINHGNQCHPVPYYTPEAISYPQAAVLYPPVYYVPGYGPQPTWTEPVQAQSQYPQYPSGQMNGLAHPYLPGFHEPLDANSDRTFQEYYENRPLRNGLSFANQHEEPNQPAEYHAPRLSLFQEPVPSSLDAPNDQDSEYSELEIFPPDPSDHDDSIIHNLQYDESSSSSEEPTARFSSEKEVSSPHTPALTEPGKEEKQNNNNNSNLQGPQRSTPTDTPSSTRDDESYKSLNKKRSREQLEDSGPKNDTKNDTVQDPIYTNSAGAKSTTDGEREKKRPRDDSQERETKTENAFAASAFGKAAAASPFASLGSTKDSADKPASASPFASSTLAGFAGSENSPFGTLGASTSSVFKPATTGASSFATPSTTSGFGSLGSGFSGVGGGFAAAAKPSGLTSFASSNAPATLGATKTKAFGAEDSEGDESDNNDDEEETNTFEAAKTDERFYEQTIETGEEEEVTVFSCKAKLFGFVNKEWKERGIGTFKLNATQTDDGYANGRMIMRADGAMRVMLNSPIFSGMNYGDTDNNAPTTKQILLTGNEEGRRVPMLLRTGSEAMAQELHEHIKGLLGKSD</sequence>
<feature type="compositionally biased region" description="Low complexity" evidence="3">
    <location>
        <begin position="656"/>
        <end position="677"/>
    </location>
</feature>
<evidence type="ECO:0000259" key="4">
    <source>
        <dbReference type="PROSITE" id="PS50196"/>
    </source>
</evidence>
<feature type="compositionally biased region" description="Basic and acidic residues" evidence="3">
    <location>
        <begin position="693"/>
        <end position="709"/>
    </location>
</feature>
<feature type="compositionally biased region" description="Basic and acidic residues" evidence="3">
    <location>
        <begin position="35"/>
        <end position="48"/>
    </location>
</feature>
<organism evidence="5 6">
    <name type="scientific">Penicillium angulare</name>
    <dbReference type="NCBI Taxonomy" id="116970"/>
    <lineage>
        <taxon>Eukaryota</taxon>
        <taxon>Fungi</taxon>
        <taxon>Dikarya</taxon>
        <taxon>Ascomycota</taxon>
        <taxon>Pezizomycotina</taxon>
        <taxon>Eurotiomycetes</taxon>
        <taxon>Eurotiomycetidae</taxon>
        <taxon>Eurotiales</taxon>
        <taxon>Aspergillaceae</taxon>
        <taxon>Penicillium</taxon>
    </lineage>
</organism>
<feature type="region of interest" description="Disordered" evidence="3">
    <location>
        <begin position="1"/>
        <end position="179"/>
    </location>
</feature>
<dbReference type="InterPro" id="IPR000156">
    <property type="entry name" value="Ran_bind_dom"/>
</dbReference>
<comment type="caution">
    <text evidence="5">The sequence shown here is derived from an EMBL/GenBank/DDBJ whole genome shotgun (WGS) entry which is preliminary data.</text>
</comment>
<feature type="compositionally biased region" description="Polar residues" evidence="3">
    <location>
        <begin position="99"/>
        <end position="116"/>
    </location>
</feature>
<keyword evidence="6" id="KW-1185">Reference proteome</keyword>
<dbReference type="GO" id="GO:0005634">
    <property type="term" value="C:nucleus"/>
    <property type="evidence" value="ECO:0007669"/>
    <property type="project" value="UniProtKB-SubCell"/>
</dbReference>
<evidence type="ECO:0000313" key="6">
    <source>
        <dbReference type="Proteomes" id="UP001149165"/>
    </source>
</evidence>
<reference evidence="5" key="1">
    <citation type="submission" date="2022-11" db="EMBL/GenBank/DDBJ databases">
        <authorList>
            <person name="Petersen C."/>
        </authorList>
    </citation>
    <scope>NUCLEOTIDE SEQUENCE</scope>
    <source>
        <strain evidence="5">IBT 30069</strain>
    </source>
</reference>
<gene>
    <name evidence="5" type="ORF">N7456_011169</name>
</gene>
<dbReference type="SMART" id="SM00160">
    <property type="entry name" value="RanBD"/>
    <property type="match status" value="1"/>
</dbReference>
<feature type="compositionally biased region" description="Polar residues" evidence="3">
    <location>
        <begin position="306"/>
        <end position="318"/>
    </location>
</feature>
<keyword evidence="2" id="KW-0539">Nucleus</keyword>
<feature type="region of interest" description="Disordered" evidence="3">
    <location>
        <begin position="193"/>
        <end position="262"/>
    </location>
</feature>
<dbReference type="PROSITE" id="PS50196">
    <property type="entry name" value="RANBD1"/>
    <property type="match status" value="1"/>
</dbReference>
<dbReference type="Gene3D" id="2.30.29.30">
    <property type="entry name" value="Pleckstrin-homology domain (PH domain)/Phosphotyrosine-binding domain (PTB)"/>
    <property type="match status" value="1"/>
</dbReference>
<feature type="region of interest" description="Disordered" evidence="3">
    <location>
        <begin position="580"/>
        <end position="826"/>
    </location>
</feature>
<feature type="compositionally biased region" description="Polar residues" evidence="3">
    <location>
        <begin position="781"/>
        <end position="825"/>
    </location>
</feature>
<accession>A0A9W9JZM1</accession>
<dbReference type="OrthoDB" id="185618at2759"/>
<feature type="compositionally biased region" description="Acidic residues" evidence="3">
    <location>
        <begin position="209"/>
        <end position="239"/>
    </location>
</feature>
<name>A0A9W9JZM1_9EURO</name>
<protein>
    <recommendedName>
        <fullName evidence="4">RanBD1 domain-containing protein</fullName>
    </recommendedName>
</protein>
<dbReference type="AlphaFoldDB" id="A0A9W9JZM1"/>
<feature type="compositionally biased region" description="Acidic residues" evidence="3">
    <location>
        <begin position="874"/>
        <end position="891"/>
    </location>
</feature>
<feature type="domain" description="RanBD1" evidence="4">
    <location>
        <begin position="892"/>
        <end position="1022"/>
    </location>
</feature>
<dbReference type="PANTHER" id="PTHR23138:SF142">
    <property type="entry name" value="RAN-BINDING PROTEIN 3B-RELATED"/>
    <property type="match status" value="1"/>
</dbReference>
<reference evidence="5" key="2">
    <citation type="journal article" date="2023" name="IMA Fungus">
        <title>Comparative genomic study of the Penicillium genus elucidates a diverse pangenome and 15 lateral gene transfer events.</title>
        <authorList>
            <person name="Petersen C."/>
            <person name="Sorensen T."/>
            <person name="Nielsen M.R."/>
            <person name="Sondergaard T.E."/>
            <person name="Sorensen J.L."/>
            <person name="Fitzpatrick D.A."/>
            <person name="Frisvad J.C."/>
            <person name="Nielsen K.L."/>
        </authorList>
    </citation>
    <scope>NUCLEOTIDE SEQUENCE</scope>
    <source>
        <strain evidence="5">IBT 30069</strain>
    </source>
</reference>
<feature type="compositionally biased region" description="Polar residues" evidence="3">
    <location>
        <begin position="710"/>
        <end position="724"/>
    </location>
</feature>
<dbReference type="SUPFAM" id="SSF50729">
    <property type="entry name" value="PH domain-like"/>
    <property type="match status" value="1"/>
</dbReference>
<feature type="compositionally biased region" description="Polar residues" evidence="3">
    <location>
        <begin position="16"/>
        <end position="33"/>
    </location>
</feature>
<dbReference type="InterPro" id="IPR045255">
    <property type="entry name" value="RanBP1-like"/>
</dbReference>
<feature type="compositionally biased region" description="Low complexity" evidence="3">
    <location>
        <begin position="748"/>
        <end position="765"/>
    </location>
</feature>
<dbReference type="InterPro" id="IPR011993">
    <property type="entry name" value="PH-like_dom_sf"/>
</dbReference>
<feature type="region of interest" description="Disordered" evidence="3">
    <location>
        <begin position="293"/>
        <end position="363"/>
    </location>
</feature>
<dbReference type="EMBL" id="JAPQKH010000007">
    <property type="protein sequence ID" value="KAJ5087553.1"/>
    <property type="molecule type" value="Genomic_DNA"/>
</dbReference>
<dbReference type="Proteomes" id="UP001149165">
    <property type="component" value="Unassembled WGS sequence"/>
</dbReference>
<evidence type="ECO:0000256" key="2">
    <source>
        <dbReference type="ARBA" id="ARBA00023242"/>
    </source>
</evidence>
<evidence type="ECO:0000256" key="1">
    <source>
        <dbReference type="ARBA" id="ARBA00004123"/>
    </source>
</evidence>
<feature type="compositionally biased region" description="Polar residues" evidence="3">
    <location>
        <begin position="618"/>
        <end position="627"/>
    </location>
</feature>
<dbReference type="Pfam" id="PF00638">
    <property type="entry name" value="Ran_BP1"/>
    <property type="match status" value="1"/>
</dbReference>